<proteinExistence type="predicted"/>
<comment type="caution">
    <text evidence="2">The sequence shown here is derived from an EMBL/GenBank/DDBJ whole genome shotgun (WGS) entry which is preliminary data.</text>
</comment>
<dbReference type="AlphaFoldDB" id="A0A4R0HG71"/>
<keyword evidence="1" id="KW-0732">Signal</keyword>
<keyword evidence="3" id="KW-1185">Reference proteome</keyword>
<reference evidence="2 3" key="1">
    <citation type="submission" date="2019-02" db="EMBL/GenBank/DDBJ databases">
        <title>Kribbella capetownensis sp. nov. and Kribbella speibonae sp. nov., isolated from soil.</title>
        <authorList>
            <person name="Curtis S.M."/>
            <person name="Norton I."/>
            <person name="Everest G.J."/>
            <person name="Meyers P.R."/>
        </authorList>
    </citation>
    <scope>NUCLEOTIDE SEQUENCE [LARGE SCALE GENOMIC DNA]</scope>
    <source>
        <strain evidence="2 3">KCTC 29219</strain>
    </source>
</reference>
<gene>
    <name evidence="2" type="ORF">E0H45_22755</name>
</gene>
<evidence type="ECO:0000313" key="3">
    <source>
        <dbReference type="Proteomes" id="UP000292346"/>
    </source>
</evidence>
<sequence length="215" mass="22761">MKRGLAVVAVFLLTACNSHTDNATPTPSQPTVVPLPVAQASKAALTVADLPKGWEGGVAPDPTPTLTNPVTYDPEDCWMVRDPMRDLGVPATAIRGQYYLRVGDNSISVTEFIYSWPTPRPPVVQRIAANVTRCATITGTVDGETYQISARQLPVPGLKDGIVTRSGDAKSAGYAAYVARGGTLLKLTADSDTFPTDAAFVQFLKTAVARLDAVS</sequence>
<dbReference type="OrthoDB" id="3826319at2"/>
<evidence type="ECO:0008006" key="4">
    <source>
        <dbReference type="Google" id="ProtNLM"/>
    </source>
</evidence>
<evidence type="ECO:0000256" key="1">
    <source>
        <dbReference type="SAM" id="SignalP"/>
    </source>
</evidence>
<dbReference type="EMBL" id="SJJZ01000002">
    <property type="protein sequence ID" value="TCC08674.1"/>
    <property type="molecule type" value="Genomic_DNA"/>
</dbReference>
<organism evidence="2 3">
    <name type="scientific">Kribbella soli</name>
    <dbReference type="NCBI Taxonomy" id="1124743"/>
    <lineage>
        <taxon>Bacteria</taxon>
        <taxon>Bacillati</taxon>
        <taxon>Actinomycetota</taxon>
        <taxon>Actinomycetes</taxon>
        <taxon>Propionibacteriales</taxon>
        <taxon>Kribbellaceae</taxon>
        <taxon>Kribbella</taxon>
    </lineage>
</organism>
<dbReference type="PROSITE" id="PS51257">
    <property type="entry name" value="PROKAR_LIPOPROTEIN"/>
    <property type="match status" value="1"/>
</dbReference>
<accession>A0A4R0HG71</accession>
<evidence type="ECO:0000313" key="2">
    <source>
        <dbReference type="EMBL" id="TCC08674.1"/>
    </source>
</evidence>
<dbReference type="Proteomes" id="UP000292346">
    <property type="component" value="Unassembled WGS sequence"/>
</dbReference>
<feature type="chain" id="PRO_5039494732" description="DUF5642 domain-containing protein" evidence="1">
    <location>
        <begin position="21"/>
        <end position="215"/>
    </location>
</feature>
<protein>
    <recommendedName>
        <fullName evidence="4">DUF5642 domain-containing protein</fullName>
    </recommendedName>
</protein>
<feature type="signal peptide" evidence="1">
    <location>
        <begin position="1"/>
        <end position="20"/>
    </location>
</feature>
<dbReference type="RefSeq" id="WP_131340328.1">
    <property type="nucleotide sequence ID" value="NZ_SJJZ01000002.1"/>
</dbReference>
<name>A0A4R0HG71_9ACTN</name>